<sequence length="474" mass="52165">MGMVLKHVERTKSGSWQYRRRVPKEVASVITKREFKRKLGDSEKAALAAYPRYHAEVEREIAEAKRRLAGAAAASSSEASDRAAYAEALRRRADLIERGATEGELELAADSLADSFPQDHFEPIGVPPVERHTINLLRLGPKRYPAPAATLEDAKRLYLEERAKSGEAEEALARFAGQVERIVGHVRAALGSDPVLVDLTRDDARRVRDYMLSRFKDNGEKISPASVARDMNGLKAVINFAATELPLPATFQNPFNKLTLGTVRGRASDGEKRDPLPATVLRKVRERIMGHAKADLGLIWRILEGTGCRLAEVTGLRVEDVATGGEFPHIKVTWHENRRLKTEASRRSVPLVGDALEAAKEALKLPRQGNLLFPDYASERGADAASASLMKHLRTVTKDPKHVVHSLRHNMKDALILAEVATLEQNLILGHALGSVGDRVYGGEVAKLRQTTKAMKKALGVDLSEVDSQHPGEE</sequence>
<keyword evidence="1" id="KW-0229">DNA integration</keyword>
<evidence type="ECO:0000313" key="8">
    <source>
        <dbReference type="Proteomes" id="UP000002361"/>
    </source>
</evidence>
<evidence type="ECO:0000256" key="4">
    <source>
        <dbReference type="PROSITE-ProRule" id="PRU01248"/>
    </source>
</evidence>
<evidence type="ECO:0000256" key="2">
    <source>
        <dbReference type="ARBA" id="ARBA00023125"/>
    </source>
</evidence>
<reference evidence="7 8" key="2">
    <citation type="journal article" date="2010" name="J. Bacteriol.">
        <title>Complete genome sequence of the photosynthetic purple nonsulfur bacterium Rhodobacter capsulatus SB 1003.</title>
        <authorList>
            <person name="Strnad H."/>
            <person name="Lapidus A."/>
            <person name="Paces J."/>
            <person name="Ulbrich P."/>
            <person name="Vlcek C."/>
            <person name="Paces V."/>
            <person name="Haselkorn R."/>
        </authorList>
    </citation>
    <scope>NUCLEOTIDE SEQUENCE [LARGE SCALE GENOMIC DNA]</scope>
    <source>
        <strain evidence="8">ATCC BAA-309 / NBRC 16581 / SB1003</strain>
    </source>
</reference>
<evidence type="ECO:0000259" key="5">
    <source>
        <dbReference type="PROSITE" id="PS51898"/>
    </source>
</evidence>
<dbReference type="InterPro" id="IPR044068">
    <property type="entry name" value="CB"/>
</dbReference>
<dbReference type="InterPro" id="IPR011010">
    <property type="entry name" value="DNA_brk_join_enz"/>
</dbReference>
<dbReference type="GO" id="GO:0006310">
    <property type="term" value="P:DNA recombination"/>
    <property type="evidence" value="ECO:0007669"/>
    <property type="project" value="UniProtKB-KW"/>
</dbReference>
<accession>D5AMN1</accession>
<dbReference type="GO" id="GO:0015074">
    <property type="term" value="P:DNA integration"/>
    <property type="evidence" value="ECO:0007669"/>
    <property type="project" value="UniProtKB-KW"/>
</dbReference>
<dbReference type="OrthoDB" id="7222937at2"/>
<reference key="1">
    <citation type="submission" date="2008-12" db="EMBL/GenBank/DDBJ databases">
        <title>Complete genome sequence of Rhodobacter capsulatus SB1003.</title>
        <authorList>
            <person name="Strnad H."/>
            <person name="Lapidus A."/>
            <person name="Vlcek C."/>
            <person name="Ulbrich P."/>
            <person name="Paces J."/>
            <person name="Maltsev N."/>
            <person name="Kumar V."/>
            <person name="Kogan Y."/>
            <person name="Milgram A."/>
            <person name="Rebrekov D."/>
            <person name="Mazur M."/>
            <person name="Cox R."/>
            <person name="Kyrpides N."/>
            <person name="Kolar M."/>
            <person name="Sachova J."/>
            <person name="Ridl J."/>
            <person name="Ivanova N."/>
            <person name="Kapatral V."/>
            <person name="Los T."/>
            <person name="Lykidis A."/>
            <person name="Mikhailova N."/>
            <person name="Reznik G."/>
            <person name="Vasieva O."/>
            <person name="Fonstein M."/>
            <person name="Paces V."/>
            <person name="Haselkorn R."/>
        </authorList>
    </citation>
    <scope>NUCLEOTIDE SEQUENCE</scope>
    <source>
        <strain>SB1003</strain>
    </source>
</reference>
<dbReference type="RefSeq" id="WP_013068286.1">
    <property type="nucleotide sequence ID" value="NC_014034.1"/>
</dbReference>
<dbReference type="EMBL" id="CP001312">
    <property type="protein sequence ID" value="ADE86307.1"/>
    <property type="molecule type" value="Genomic_DNA"/>
</dbReference>
<keyword evidence="3" id="KW-0233">DNA recombination</keyword>
<dbReference type="PROSITE" id="PS51898">
    <property type="entry name" value="TYR_RECOMBINASE"/>
    <property type="match status" value="1"/>
</dbReference>
<evidence type="ECO:0000313" key="7">
    <source>
        <dbReference type="EMBL" id="ADE86307.1"/>
    </source>
</evidence>
<dbReference type="Pfam" id="PF00589">
    <property type="entry name" value="Phage_integrase"/>
    <property type="match status" value="1"/>
</dbReference>
<organism evidence="7 8">
    <name type="scientific">Rhodobacter capsulatus (strain ATCC BAA-309 / NBRC 16581 / SB1003)</name>
    <dbReference type="NCBI Taxonomy" id="272942"/>
    <lineage>
        <taxon>Bacteria</taxon>
        <taxon>Pseudomonadati</taxon>
        <taxon>Pseudomonadota</taxon>
        <taxon>Alphaproteobacteria</taxon>
        <taxon>Rhodobacterales</taxon>
        <taxon>Rhodobacter group</taxon>
        <taxon>Rhodobacter</taxon>
    </lineage>
</organism>
<feature type="domain" description="Tyr recombinase" evidence="5">
    <location>
        <begin position="275"/>
        <end position="455"/>
    </location>
</feature>
<keyword evidence="8" id="KW-1185">Reference proteome</keyword>
<dbReference type="SUPFAM" id="SSF56349">
    <property type="entry name" value="DNA breaking-rejoining enzymes"/>
    <property type="match status" value="1"/>
</dbReference>
<dbReference type="HOGENOM" id="CLU_043523_2_0_5"/>
<evidence type="ECO:0000256" key="3">
    <source>
        <dbReference type="ARBA" id="ARBA00023172"/>
    </source>
</evidence>
<dbReference type="InterPro" id="IPR002104">
    <property type="entry name" value="Integrase_catalytic"/>
</dbReference>
<dbReference type="GO" id="GO:0003677">
    <property type="term" value="F:DNA binding"/>
    <property type="evidence" value="ECO:0007669"/>
    <property type="project" value="UniProtKB-UniRule"/>
</dbReference>
<evidence type="ECO:0000256" key="1">
    <source>
        <dbReference type="ARBA" id="ARBA00022908"/>
    </source>
</evidence>
<evidence type="ECO:0000259" key="6">
    <source>
        <dbReference type="PROSITE" id="PS51900"/>
    </source>
</evidence>
<dbReference type="Proteomes" id="UP000002361">
    <property type="component" value="Chromosome"/>
</dbReference>
<feature type="domain" description="Core-binding (CB)" evidence="6">
    <location>
        <begin position="149"/>
        <end position="242"/>
    </location>
</feature>
<dbReference type="KEGG" id="rcp:RCAP_rcc02577"/>
<dbReference type="AlphaFoldDB" id="D5AMN1"/>
<proteinExistence type="predicted"/>
<gene>
    <name evidence="7" type="ordered locus">RCAP_rcc02577</name>
</gene>
<dbReference type="eggNOG" id="COG0582">
    <property type="taxonomic scope" value="Bacteria"/>
</dbReference>
<protein>
    <submittedName>
        <fullName evidence="7">Phage integrase</fullName>
    </submittedName>
</protein>
<dbReference type="Gene3D" id="1.10.443.10">
    <property type="entry name" value="Intergrase catalytic core"/>
    <property type="match status" value="1"/>
</dbReference>
<keyword evidence="2 4" id="KW-0238">DNA-binding</keyword>
<dbReference type="PROSITE" id="PS51900">
    <property type="entry name" value="CB"/>
    <property type="match status" value="1"/>
</dbReference>
<dbReference type="GeneID" id="31491400"/>
<dbReference type="InterPro" id="IPR013762">
    <property type="entry name" value="Integrase-like_cat_sf"/>
</dbReference>
<name>D5AMN1_RHOCB</name>